<dbReference type="PROSITE" id="PS50929">
    <property type="entry name" value="ABC_TM1F"/>
    <property type="match status" value="1"/>
</dbReference>
<feature type="domain" description="ABC transmembrane type-1" evidence="11">
    <location>
        <begin position="22"/>
        <end position="298"/>
    </location>
</feature>
<dbReference type="CDD" id="cd18584">
    <property type="entry name" value="ABC_6TM_AarD_CydD"/>
    <property type="match status" value="1"/>
</dbReference>
<dbReference type="GO" id="GO:0005886">
    <property type="term" value="C:plasma membrane"/>
    <property type="evidence" value="ECO:0007669"/>
    <property type="project" value="UniProtKB-SubCell"/>
</dbReference>
<dbReference type="InterPro" id="IPR027417">
    <property type="entry name" value="P-loop_NTPase"/>
</dbReference>
<name>A0A2P8HW69_9BACI</name>
<dbReference type="PANTHER" id="PTHR24221">
    <property type="entry name" value="ATP-BINDING CASSETTE SUB-FAMILY B"/>
    <property type="match status" value="1"/>
</dbReference>
<dbReference type="PROSITE" id="PS50893">
    <property type="entry name" value="ABC_TRANSPORTER_2"/>
    <property type="match status" value="1"/>
</dbReference>
<dbReference type="Gene3D" id="3.40.50.300">
    <property type="entry name" value="P-loop containing nucleotide triphosphate hydrolases"/>
    <property type="match status" value="1"/>
</dbReference>
<dbReference type="InterPro" id="IPR011527">
    <property type="entry name" value="ABC1_TM_dom"/>
</dbReference>
<evidence type="ECO:0000313" key="13">
    <source>
        <dbReference type="Proteomes" id="UP000242310"/>
    </source>
</evidence>
<evidence type="ECO:0000259" key="10">
    <source>
        <dbReference type="PROSITE" id="PS50893"/>
    </source>
</evidence>
<dbReference type="PANTHER" id="PTHR24221:SF654">
    <property type="entry name" value="ATP-BINDING CASSETTE SUB-FAMILY B MEMBER 6"/>
    <property type="match status" value="1"/>
</dbReference>
<dbReference type="CDD" id="cd03228">
    <property type="entry name" value="ABCC_MRP_Like"/>
    <property type="match status" value="1"/>
</dbReference>
<comment type="caution">
    <text evidence="12">The sequence shown here is derived from an EMBL/GenBank/DDBJ whole genome shotgun (WGS) entry which is preliminary data.</text>
</comment>
<evidence type="ECO:0000256" key="6">
    <source>
        <dbReference type="ARBA" id="ARBA00022840"/>
    </source>
</evidence>
<keyword evidence="7 9" id="KW-1133">Transmembrane helix</keyword>
<dbReference type="PROSITE" id="PS00211">
    <property type="entry name" value="ABC_TRANSPORTER_1"/>
    <property type="match status" value="1"/>
</dbReference>
<dbReference type="RefSeq" id="WP_106587763.1">
    <property type="nucleotide sequence ID" value="NZ_PYAV01000003.1"/>
</dbReference>
<feature type="domain" description="ABC transporter" evidence="10">
    <location>
        <begin position="332"/>
        <end position="568"/>
    </location>
</feature>
<dbReference type="NCBIfam" id="TIGR02857">
    <property type="entry name" value="CydD"/>
    <property type="match status" value="1"/>
</dbReference>
<dbReference type="Pfam" id="PF00664">
    <property type="entry name" value="ABC_membrane"/>
    <property type="match status" value="1"/>
</dbReference>
<dbReference type="GO" id="GO:0042883">
    <property type="term" value="P:cysteine transport"/>
    <property type="evidence" value="ECO:0007669"/>
    <property type="project" value="InterPro"/>
</dbReference>
<evidence type="ECO:0000256" key="1">
    <source>
        <dbReference type="ARBA" id="ARBA00004651"/>
    </source>
</evidence>
<dbReference type="GO" id="GO:0140359">
    <property type="term" value="F:ABC-type transporter activity"/>
    <property type="evidence" value="ECO:0007669"/>
    <property type="project" value="InterPro"/>
</dbReference>
<dbReference type="EMBL" id="PYAV01000003">
    <property type="protein sequence ID" value="PSL50428.1"/>
    <property type="molecule type" value="Genomic_DNA"/>
</dbReference>
<dbReference type="AlphaFoldDB" id="A0A2P8HW69"/>
<keyword evidence="5" id="KW-0547">Nucleotide-binding</keyword>
<feature type="transmembrane region" description="Helical" evidence="9">
    <location>
        <begin position="16"/>
        <end position="37"/>
    </location>
</feature>
<dbReference type="Gene3D" id="1.20.1560.10">
    <property type="entry name" value="ABC transporter type 1, transmembrane domain"/>
    <property type="match status" value="1"/>
</dbReference>
<dbReference type="Pfam" id="PF00005">
    <property type="entry name" value="ABC_tran"/>
    <property type="match status" value="1"/>
</dbReference>
<evidence type="ECO:0000256" key="3">
    <source>
        <dbReference type="ARBA" id="ARBA00022475"/>
    </source>
</evidence>
<comment type="subcellular location">
    <subcellularLocation>
        <location evidence="1">Cell membrane</location>
        <topology evidence="1">Multi-pass membrane protein</topology>
    </subcellularLocation>
</comment>
<dbReference type="SUPFAM" id="SSF90123">
    <property type="entry name" value="ABC transporter transmembrane region"/>
    <property type="match status" value="1"/>
</dbReference>
<evidence type="ECO:0000313" key="12">
    <source>
        <dbReference type="EMBL" id="PSL50428.1"/>
    </source>
</evidence>
<dbReference type="InterPro" id="IPR017871">
    <property type="entry name" value="ABC_transporter-like_CS"/>
</dbReference>
<reference evidence="12 13" key="1">
    <citation type="submission" date="2018-03" db="EMBL/GenBank/DDBJ databases">
        <title>Genomic Encyclopedia of Type Strains, Phase III (KMG-III): the genomes of soil and plant-associated and newly described type strains.</title>
        <authorList>
            <person name="Whitman W."/>
        </authorList>
    </citation>
    <scope>NUCLEOTIDE SEQUENCE [LARGE SCALE GENOMIC DNA]</scope>
    <source>
        <strain evidence="12 13">CGMCC 1.07653</strain>
    </source>
</reference>
<feature type="transmembrane region" description="Helical" evidence="9">
    <location>
        <begin position="43"/>
        <end position="66"/>
    </location>
</feature>
<dbReference type="InterPro" id="IPR003593">
    <property type="entry name" value="AAA+_ATPase"/>
</dbReference>
<dbReference type="FunFam" id="3.40.50.300:FF:000854">
    <property type="entry name" value="Multidrug ABC transporter ATP-binding protein"/>
    <property type="match status" value="1"/>
</dbReference>
<keyword evidence="3" id="KW-1003">Cell membrane</keyword>
<keyword evidence="8 9" id="KW-0472">Membrane</keyword>
<proteinExistence type="predicted"/>
<evidence type="ECO:0000256" key="8">
    <source>
        <dbReference type="ARBA" id="ARBA00023136"/>
    </source>
</evidence>
<evidence type="ECO:0000256" key="5">
    <source>
        <dbReference type="ARBA" id="ARBA00022741"/>
    </source>
</evidence>
<dbReference type="Proteomes" id="UP000242310">
    <property type="component" value="Unassembled WGS sequence"/>
</dbReference>
<dbReference type="InterPro" id="IPR039421">
    <property type="entry name" value="Type_1_exporter"/>
</dbReference>
<organism evidence="12 13">
    <name type="scientific">Salsuginibacillus halophilus</name>
    <dbReference type="NCBI Taxonomy" id="517424"/>
    <lineage>
        <taxon>Bacteria</taxon>
        <taxon>Bacillati</taxon>
        <taxon>Bacillota</taxon>
        <taxon>Bacilli</taxon>
        <taxon>Bacillales</taxon>
        <taxon>Bacillaceae</taxon>
        <taxon>Salsuginibacillus</taxon>
    </lineage>
</organism>
<evidence type="ECO:0000256" key="2">
    <source>
        <dbReference type="ARBA" id="ARBA00022448"/>
    </source>
</evidence>
<keyword evidence="13" id="KW-1185">Reference proteome</keyword>
<dbReference type="GO" id="GO:0016887">
    <property type="term" value="F:ATP hydrolysis activity"/>
    <property type="evidence" value="ECO:0007669"/>
    <property type="project" value="InterPro"/>
</dbReference>
<evidence type="ECO:0000256" key="7">
    <source>
        <dbReference type="ARBA" id="ARBA00022989"/>
    </source>
</evidence>
<dbReference type="SMART" id="SM00382">
    <property type="entry name" value="AAA"/>
    <property type="match status" value="1"/>
</dbReference>
<sequence>MKFLKETARQFRSIQLLLGLNTIVYAAAIVLQAYTVVRLVHDIFLQQVSFQAVQPFLILLAFALLVRIGSQYVKGSLGSLMAKQAKNSLRSEMLEKVRQTPLFYRQETGSRLSTLLDAVDETGPFFHRYYPQMIETTGTALLILIVVFSQNVISGLILLITAPFIPFAMAVIGSRTEKKSKELVSELQQFSNTFYDKVQGLLTLKLFQRAERETENVGRASENFRDRTMQVLKVAFMNSFMLELISMIGIGLVAIEVGLRLALFDQLTFFTAFFVLVLAPEFYTQFRQLGSAFHSGKGSAGAAEVIEDQLVQPDESAKRYESKSVPDQAPSLTFQSMHAAYPSADTAVLKDISLHVDAEKSVAVVGPSGSGKSTLLRAAAGILKPSAGDVLYNGVQLNEIEESERLNQTAFVTQDPHIFRASVKDNICMGAENNVSDADFQAVLDQVRLTAWVERLPQKEETLLGEGERGLSGGEKQRIALARALVKKPKLVLLDEPGTGLDVVTESALKETLQKLSANATVVTVAHRMTTVQTADEVVLLEKGKTTAVGRHEQLMNECENYQQLFSTKEGR</sequence>
<gene>
    <name evidence="12" type="ORF">B0H94_10339</name>
</gene>
<evidence type="ECO:0000256" key="4">
    <source>
        <dbReference type="ARBA" id="ARBA00022692"/>
    </source>
</evidence>
<accession>A0A2P8HW69</accession>
<feature type="transmembrane region" description="Helical" evidence="9">
    <location>
        <begin position="234"/>
        <end position="255"/>
    </location>
</feature>
<evidence type="ECO:0000259" key="11">
    <source>
        <dbReference type="PROSITE" id="PS50929"/>
    </source>
</evidence>
<dbReference type="InterPro" id="IPR036640">
    <property type="entry name" value="ABC1_TM_sf"/>
</dbReference>
<protein>
    <submittedName>
        <fullName evidence="12">ATP-binding cassette subfamily C protein CydD</fullName>
    </submittedName>
</protein>
<feature type="transmembrane region" description="Helical" evidence="9">
    <location>
        <begin position="261"/>
        <end position="279"/>
    </location>
</feature>
<keyword evidence="4 9" id="KW-0812">Transmembrane</keyword>
<dbReference type="SUPFAM" id="SSF52540">
    <property type="entry name" value="P-loop containing nucleoside triphosphate hydrolases"/>
    <property type="match status" value="1"/>
</dbReference>
<keyword evidence="2" id="KW-0813">Transport</keyword>
<dbReference type="InterPro" id="IPR014216">
    <property type="entry name" value="ABC_transptr_CydD"/>
</dbReference>
<dbReference type="GO" id="GO:0005524">
    <property type="term" value="F:ATP binding"/>
    <property type="evidence" value="ECO:0007669"/>
    <property type="project" value="UniProtKB-KW"/>
</dbReference>
<evidence type="ECO:0000256" key="9">
    <source>
        <dbReference type="SAM" id="Phobius"/>
    </source>
</evidence>
<dbReference type="InterPro" id="IPR003439">
    <property type="entry name" value="ABC_transporter-like_ATP-bd"/>
</dbReference>
<dbReference type="OrthoDB" id="9806127at2"/>
<keyword evidence="6 12" id="KW-0067">ATP-binding</keyword>